<sequence>MNYDESVISLRLWLHFFSKQPKDFGSFVSNSLKFLTESLSCLGCCLQITHPLISNRKRLLSIVMSFNRKPKGYVPHTINARKFHSQQRLECTYTSIESFHQCCFYIKQS</sequence>
<accession>A0A8D9H6W6</accession>
<protein>
    <submittedName>
        <fullName evidence="1">Uncharacterized protein</fullName>
    </submittedName>
</protein>
<evidence type="ECO:0000313" key="2">
    <source>
        <dbReference type="Proteomes" id="UP000694005"/>
    </source>
</evidence>
<dbReference type="EMBL" id="LS974618">
    <property type="protein sequence ID" value="CAG7893750.1"/>
    <property type="molecule type" value="Genomic_DNA"/>
</dbReference>
<dbReference type="Proteomes" id="UP000694005">
    <property type="component" value="Chromosome A02"/>
</dbReference>
<reference evidence="1 2" key="1">
    <citation type="submission" date="2021-07" db="EMBL/GenBank/DDBJ databases">
        <authorList>
            <consortium name="Genoscope - CEA"/>
            <person name="William W."/>
        </authorList>
    </citation>
    <scope>NUCLEOTIDE SEQUENCE [LARGE SCALE GENOMIC DNA]</scope>
</reference>
<proteinExistence type="predicted"/>
<gene>
    <name evidence="1" type="ORF">BRAPAZ1V2_A02P27020.2</name>
</gene>
<name>A0A8D9H6W6_BRACM</name>
<dbReference type="AlphaFoldDB" id="A0A8D9H6W6"/>
<evidence type="ECO:0000313" key="1">
    <source>
        <dbReference type="EMBL" id="CAG7893750.1"/>
    </source>
</evidence>
<dbReference type="Gramene" id="A02p27020.2_BraZ1">
    <property type="protein sequence ID" value="A02p27020.2_BraZ1.CDS.1"/>
    <property type="gene ID" value="A02g27020.2_BraZ1"/>
</dbReference>
<organism evidence="1 2">
    <name type="scientific">Brassica campestris</name>
    <name type="common">Field mustard</name>
    <dbReference type="NCBI Taxonomy" id="3711"/>
    <lineage>
        <taxon>Eukaryota</taxon>
        <taxon>Viridiplantae</taxon>
        <taxon>Streptophyta</taxon>
        <taxon>Embryophyta</taxon>
        <taxon>Tracheophyta</taxon>
        <taxon>Spermatophyta</taxon>
        <taxon>Magnoliopsida</taxon>
        <taxon>eudicotyledons</taxon>
        <taxon>Gunneridae</taxon>
        <taxon>Pentapetalae</taxon>
        <taxon>rosids</taxon>
        <taxon>malvids</taxon>
        <taxon>Brassicales</taxon>
        <taxon>Brassicaceae</taxon>
        <taxon>Brassiceae</taxon>
        <taxon>Brassica</taxon>
    </lineage>
</organism>